<feature type="signal peptide" evidence="3">
    <location>
        <begin position="1"/>
        <end position="29"/>
    </location>
</feature>
<dbReference type="Proteomes" id="UP001164929">
    <property type="component" value="Chromosome 8"/>
</dbReference>
<feature type="region of interest" description="Disordered" evidence="1">
    <location>
        <begin position="41"/>
        <end position="62"/>
    </location>
</feature>
<evidence type="ECO:0000313" key="5">
    <source>
        <dbReference type="Proteomes" id="UP001164929"/>
    </source>
</evidence>
<protein>
    <submittedName>
        <fullName evidence="4">Uncharacterized protein</fullName>
    </submittedName>
</protein>
<keyword evidence="3" id="KW-0732">Signal</keyword>
<dbReference type="AlphaFoldDB" id="A0AAD6QBW6"/>
<feature type="region of interest" description="Disordered" evidence="1">
    <location>
        <begin position="127"/>
        <end position="155"/>
    </location>
</feature>
<evidence type="ECO:0000256" key="2">
    <source>
        <dbReference type="SAM" id="Phobius"/>
    </source>
</evidence>
<keyword evidence="2" id="KW-1133">Transmembrane helix</keyword>
<evidence type="ECO:0000313" key="4">
    <source>
        <dbReference type="EMBL" id="KAJ6986601.1"/>
    </source>
</evidence>
<gene>
    <name evidence="4" type="ORF">NC653_019968</name>
</gene>
<comment type="caution">
    <text evidence="4">The sequence shown here is derived from an EMBL/GenBank/DDBJ whole genome shotgun (WGS) entry which is preliminary data.</text>
</comment>
<reference evidence="4" key="1">
    <citation type="journal article" date="2023" name="Mol. Ecol. Resour.">
        <title>Chromosome-level genome assembly of a triploid poplar Populus alba 'Berolinensis'.</title>
        <authorList>
            <person name="Chen S."/>
            <person name="Yu Y."/>
            <person name="Wang X."/>
            <person name="Wang S."/>
            <person name="Zhang T."/>
            <person name="Zhou Y."/>
            <person name="He R."/>
            <person name="Meng N."/>
            <person name="Wang Y."/>
            <person name="Liu W."/>
            <person name="Liu Z."/>
            <person name="Liu J."/>
            <person name="Guo Q."/>
            <person name="Huang H."/>
            <person name="Sederoff R.R."/>
            <person name="Wang G."/>
            <person name="Qu G."/>
            <person name="Chen S."/>
        </authorList>
    </citation>
    <scope>NUCLEOTIDE SEQUENCE</scope>
    <source>
        <strain evidence="4">SC-2020</strain>
    </source>
</reference>
<feature type="chain" id="PRO_5042004148" evidence="3">
    <location>
        <begin position="30"/>
        <end position="169"/>
    </location>
</feature>
<name>A0AAD6QBW6_9ROSI</name>
<keyword evidence="2" id="KW-0812">Transmembrane</keyword>
<evidence type="ECO:0000256" key="1">
    <source>
        <dbReference type="SAM" id="MobiDB-lite"/>
    </source>
</evidence>
<sequence length="169" mass="17910">MGFCHEISMKTPLVLARALLLVLLIFSSAIETGALARTLNSMKPPPAPRATTEAYDPNSNRPVAPSSPNCSTFIPGHCGEISKVKTMAFCHEISMKTPLVLAKALLLVLLIFSSAIETGALARTLNSMKPPPPPGAMTSKVYDPNSGRLVPPSSPNCRSYIPGHCGGRN</sequence>
<organism evidence="4 5">
    <name type="scientific">Populus alba x Populus x berolinensis</name>
    <dbReference type="NCBI Taxonomy" id="444605"/>
    <lineage>
        <taxon>Eukaryota</taxon>
        <taxon>Viridiplantae</taxon>
        <taxon>Streptophyta</taxon>
        <taxon>Embryophyta</taxon>
        <taxon>Tracheophyta</taxon>
        <taxon>Spermatophyta</taxon>
        <taxon>Magnoliopsida</taxon>
        <taxon>eudicotyledons</taxon>
        <taxon>Gunneridae</taxon>
        <taxon>Pentapetalae</taxon>
        <taxon>rosids</taxon>
        <taxon>fabids</taxon>
        <taxon>Malpighiales</taxon>
        <taxon>Salicaceae</taxon>
        <taxon>Saliceae</taxon>
        <taxon>Populus</taxon>
    </lineage>
</organism>
<feature type="transmembrane region" description="Helical" evidence="2">
    <location>
        <begin position="104"/>
        <end position="122"/>
    </location>
</feature>
<dbReference type="EMBL" id="JAQIZT010000008">
    <property type="protein sequence ID" value="KAJ6986601.1"/>
    <property type="molecule type" value="Genomic_DNA"/>
</dbReference>
<keyword evidence="5" id="KW-1185">Reference proteome</keyword>
<evidence type="ECO:0000256" key="3">
    <source>
        <dbReference type="SAM" id="SignalP"/>
    </source>
</evidence>
<keyword evidence="2" id="KW-0472">Membrane</keyword>
<accession>A0AAD6QBW6</accession>
<proteinExistence type="predicted"/>